<evidence type="ECO:0000256" key="3">
    <source>
        <dbReference type="ARBA" id="ARBA00023012"/>
    </source>
</evidence>
<keyword evidence="6" id="KW-0804">Transcription</keyword>
<dbReference type="VEuPathDB" id="FungiDB:LCOR_08178.1"/>
<dbReference type="Pfam" id="PF00072">
    <property type="entry name" value="Response_reg"/>
    <property type="match status" value="1"/>
</dbReference>
<dbReference type="InterPro" id="IPR036390">
    <property type="entry name" value="WH_DNA-bd_sf"/>
</dbReference>
<dbReference type="FunFam" id="1.10.10.10:FF:000027">
    <property type="entry name" value="Heat shock transcription factor 1"/>
    <property type="match status" value="1"/>
</dbReference>
<dbReference type="SMART" id="SM00448">
    <property type="entry name" value="REC"/>
    <property type="match status" value="1"/>
</dbReference>
<dbReference type="STRING" id="1263082.A0A068S490"/>
<dbReference type="InterPro" id="IPR011006">
    <property type="entry name" value="CheY-like_superfamily"/>
</dbReference>
<dbReference type="PRINTS" id="PR00056">
    <property type="entry name" value="HSFDOMAIN"/>
</dbReference>
<feature type="coiled-coil region" evidence="9">
    <location>
        <begin position="168"/>
        <end position="202"/>
    </location>
</feature>
<dbReference type="GO" id="GO:0043565">
    <property type="term" value="F:sequence-specific DNA binding"/>
    <property type="evidence" value="ECO:0007669"/>
    <property type="project" value="InterPro"/>
</dbReference>
<evidence type="ECO:0000256" key="8">
    <source>
        <dbReference type="PROSITE-ProRule" id="PRU00169"/>
    </source>
</evidence>
<dbReference type="OrthoDB" id="60033at2759"/>
<dbReference type="InterPro" id="IPR001789">
    <property type="entry name" value="Sig_transdc_resp-reg_receiver"/>
</dbReference>
<dbReference type="PROSITE" id="PS00434">
    <property type="entry name" value="HSF_DOMAIN"/>
    <property type="match status" value="1"/>
</dbReference>
<dbReference type="CDD" id="cd17546">
    <property type="entry name" value="REC_hyHK_CKI1_RcsC-like"/>
    <property type="match status" value="1"/>
</dbReference>
<dbReference type="Gene3D" id="1.10.10.10">
    <property type="entry name" value="Winged helix-like DNA-binding domain superfamily/Winged helix DNA-binding domain"/>
    <property type="match status" value="1"/>
</dbReference>
<dbReference type="PANTHER" id="PTHR45339:SF1">
    <property type="entry name" value="HYBRID SIGNAL TRANSDUCTION HISTIDINE KINASE J"/>
    <property type="match status" value="1"/>
</dbReference>
<dbReference type="InterPro" id="IPR036388">
    <property type="entry name" value="WH-like_DNA-bd_sf"/>
</dbReference>
<keyword evidence="4" id="KW-0805">Transcription regulation</keyword>
<accession>A0A068S490</accession>
<feature type="region of interest" description="Disordered" evidence="10">
    <location>
        <begin position="127"/>
        <end position="164"/>
    </location>
</feature>
<dbReference type="SMART" id="SM00415">
    <property type="entry name" value="HSF"/>
    <property type="match status" value="1"/>
</dbReference>
<dbReference type="SUPFAM" id="SSF46785">
    <property type="entry name" value="Winged helix' DNA-binding domain"/>
    <property type="match status" value="1"/>
</dbReference>
<dbReference type="InterPro" id="IPR000232">
    <property type="entry name" value="HSF_DNA-bd"/>
</dbReference>
<keyword evidence="7" id="KW-0539">Nucleus</keyword>
<feature type="compositionally biased region" description="Polar residues" evidence="10">
    <location>
        <begin position="613"/>
        <end position="636"/>
    </location>
</feature>
<dbReference type="PROSITE" id="PS50110">
    <property type="entry name" value="RESPONSE_REGULATORY"/>
    <property type="match status" value="1"/>
</dbReference>
<evidence type="ECO:0000256" key="2">
    <source>
        <dbReference type="ARBA" id="ARBA00022553"/>
    </source>
</evidence>
<reference evidence="12" key="1">
    <citation type="submission" date="2013-08" db="EMBL/GenBank/DDBJ databases">
        <title>Gene expansion shapes genome architecture in the human pathogen Lichtheimia corymbifera: an evolutionary genomics analysis in the ancient terrestrial Mucorales (Mucoromycotina).</title>
        <authorList>
            <person name="Schwartze V.U."/>
            <person name="Winter S."/>
            <person name="Shelest E."/>
            <person name="Marcet-Houben M."/>
            <person name="Horn F."/>
            <person name="Wehner S."/>
            <person name="Hoffmann K."/>
            <person name="Riege K."/>
            <person name="Sammeth M."/>
            <person name="Nowrousian M."/>
            <person name="Valiante V."/>
            <person name="Linde J."/>
            <person name="Jacobsen I.D."/>
            <person name="Marz M."/>
            <person name="Brakhage A.A."/>
            <person name="Gabaldon T."/>
            <person name="Bocker S."/>
            <person name="Voigt K."/>
        </authorList>
    </citation>
    <scope>NUCLEOTIDE SEQUENCE [LARGE SCALE GENOMIC DNA]</scope>
    <source>
        <strain evidence="12">FSU 9682</strain>
    </source>
</reference>
<organism evidence="12 13">
    <name type="scientific">Lichtheimia corymbifera JMRC:FSU:9682</name>
    <dbReference type="NCBI Taxonomy" id="1263082"/>
    <lineage>
        <taxon>Eukaryota</taxon>
        <taxon>Fungi</taxon>
        <taxon>Fungi incertae sedis</taxon>
        <taxon>Mucoromycota</taxon>
        <taxon>Mucoromycotina</taxon>
        <taxon>Mucoromycetes</taxon>
        <taxon>Mucorales</taxon>
        <taxon>Lichtheimiaceae</taxon>
        <taxon>Lichtheimia</taxon>
    </lineage>
</organism>
<sequence length="748" mass="80789">MDSNDVKPDYPLTNKRATNARTGDGAGSVPEFIQKLFRMLENKAFRDTFCWGPDGTTFIVKDTNEFSKTILPKHFKHCNFASFVRQLNKYDFHKVRNADDGHKPYGDQAWEFVHPKFRRDRKDLLEEIRRKTPGKSKKDDTSAPAKDKNSAIDGQQQNDDDSNTAESVFEIRKMAETLQQQIAQLQQSQKDMDSTLQRLRQHDTTILGEFVSLSKNMAAKDELIKQFLHIAIERDKNAAASQGGTLMNGSTLSAETQKLLDSYAKLTESNTQQMGIIEKQLQQSQSSWASSSSSVPSSGPERMVPSQPDLGVPPVLGLPQDPSAAAVAAAAMNAGSLVGSPLKTPDGLAFVTVGRITPRQPNDAKTPLSQCDNNNTNNMMDPSSSQASQRASASNSTVAAGGFSLSRKSNGNGWTVPPRVLLVDDDSVYRDLSGKLLNMIGCTIDLAKDGVEALHKMNAEKYDLILMDIVMPNLDGVSATRNIRQYDMLTPIISMTSNFTDNDIMQYVGSGMTDILPKPFSKRTLYSMLEKYCAHLKVMQRIQEPNGIPRSLGSIELVPEGQISEINQAGGSSSGSSSAASSSAGGAAQSSAYIEEITQAQETPAIPAASMPSVPTQQPVLSTSMPLATQPPTTQNHPVVTSAAAAAAGGLAYPGMPMDTPQPSQQPMGTPLVGSYHPTATIPPPTTPTAMPPNTMPLGWPGVQQQQPVIPSNDGKRAWAQACSETPAPQHEFNLAASTLAAKRRKRA</sequence>
<evidence type="ECO:0000313" key="13">
    <source>
        <dbReference type="Proteomes" id="UP000027586"/>
    </source>
</evidence>
<dbReference type="Proteomes" id="UP000027586">
    <property type="component" value="Unassembled WGS sequence"/>
</dbReference>
<evidence type="ECO:0000256" key="10">
    <source>
        <dbReference type="SAM" id="MobiDB-lite"/>
    </source>
</evidence>
<feature type="region of interest" description="Disordered" evidence="10">
    <location>
        <begin position="358"/>
        <end position="395"/>
    </location>
</feature>
<gene>
    <name evidence="12" type="ORF">LCOR_08178.1</name>
</gene>
<feature type="region of interest" description="Disordered" evidence="10">
    <location>
        <begin position="1"/>
        <end position="25"/>
    </location>
</feature>
<keyword evidence="9" id="KW-0175">Coiled coil</keyword>
<evidence type="ECO:0000256" key="4">
    <source>
        <dbReference type="ARBA" id="ARBA00023015"/>
    </source>
</evidence>
<feature type="region of interest" description="Disordered" evidence="10">
    <location>
        <begin position="608"/>
        <end position="636"/>
    </location>
</feature>
<evidence type="ECO:0000256" key="7">
    <source>
        <dbReference type="ARBA" id="ARBA00023242"/>
    </source>
</evidence>
<feature type="compositionally biased region" description="Polar residues" evidence="10">
    <location>
        <begin position="367"/>
        <end position="382"/>
    </location>
</feature>
<feature type="domain" description="Response regulatory" evidence="11">
    <location>
        <begin position="419"/>
        <end position="533"/>
    </location>
</feature>
<comment type="subcellular location">
    <subcellularLocation>
        <location evidence="1">Nucleus</location>
    </subcellularLocation>
</comment>
<dbReference type="GO" id="GO:0000160">
    <property type="term" value="P:phosphorelay signal transduction system"/>
    <property type="evidence" value="ECO:0007669"/>
    <property type="project" value="UniProtKB-KW"/>
</dbReference>
<evidence type="ECO:0000256" key="9">
    <source>
        <dbReference type="SAM" id="Coils"/>
    </source>
</evidence>
<dbReference type="AlphaFoldDB" id="A0A068S490"/>
<keyword evidence="5" id="KW-0238">DNA-binding</keyword>
<feature type="compositionally biased region" description="Basic and acidic residues" evidence="10">
    <location>
        <begin position="127"/>
        <end position="150"/>
    </location>
</feature>
<feature type="region of interest" description="Disordered" evidence="10">
    <location>
        <begin position="279"/>
        <end position="308"/>
    </location>
</feature>
<evidence type="ECO:0000256" key="6">
    <source>
        <dbReference type="ARBA" id="ARBA00023163"/>
    </source>
</evidence>
<proteinExistence type="predicted"/>
<feature type="modified residue" description="4-aspartylphosphate" evidence="8">
    <location>
        <position position="468"/>
    </location>
</feature>
<keyword evidence="13" id="KW-1185">Reference proteome</keyword>
<dbReference type="Gene3D" id="3.40.50.2300">
    <property type="match status" value="1"/>
</dbReference>
<evidence type="ECO:0000313" key="12">
    <source>
        <dbReference type="EMBL" id="CDH57208.1"/>
    </source>
</evidence>
<dbReference type="Pfam" id="PF00447">
    <property type="entry name" value="HSF_DNA-bind"/>
    <property type="match status" value="1"/>
</dbReference>
<dbReference type="FunFam" id="3.40.50.2300:FF:000212">
    <property type="entry name" value="Stress response regulator/HFS transcription factor"/>
    <property type="match status" value="1"/>
</dbReference>
<keyword evidence="3" id="KW-0902">Two-component regulatory system</keyword>
<name>A0A068S490_9FUNG</name>
<feature type="compositionally biased region" description="Low complexity" evidence="10">
    <location>
        <begin position="280"/>
        <end position="298"/>
    </location>
</feature>
<dbReference type="SUPFAM" id="SSF52172">
    <property type="entry name" value="CheY-like"/>
    <property type="match status" value="1"/>
</dbReference>
<feature type="compositionally biased region" description="Low complexity" evidence="10">
    <location>
        <begin position="383"/>
        <end position="395"/>
    </location>
</feature>
<dbReference type="PANTHER" id="PTHR45339">
    <property type="entry name" value="HYBRID SIGNAL TRANSDUCTION HISTIDINE KINASE J"/>
    <property type="match status" value="1"/>
</dbReference>
<protein>
    <submittedName>
        <fullName evidence="12">Hypothetical response regulator receiverprotein</fullName>
    </submittedName>
</protein>
<evidence type="ECO:0000256" key="5">
    <source>
        <dbReference type="ARBA" id="ARBA00023125"/>
    </source>
</evidence>
<keyword evidence="2 8" id="KW-0597">Phosphoprotein</keyword>
<evidence type="ECO:0000259" key="11">
    <source>
        <dbReference type="PROSITE" id="PS50110"/>
    </source>
</evidence>
<comment type="caution">
    <text evidence="12">The sequence shown here is derived from an EMBL/GenBank/DDBJ whole genome shotgun (WGS) entry which is preliminary data.</text>
</comment>
<dbReference type="EMBL" id="CBTN010000044">
    <property type="protein sequence ID" value="CDH57208.1"/>
    <property type="molecule type" value="Genomic_DNA"/>
</dbReference>
<dbReference type="GO" id="GO:0003700">
    <property type="term" value="F:DNA-binding transcription factor activity"/>
    <property type="evidence" value="ECO:0007669"/>
    <property type="project" value="InterPro"/>
</dbReference>
<dbReference type="GO" id="GO:0005634">
    <property type="term" value="C:nucleus"/>
    <property type="evidence" value="ECO:0007669"/>
    <property type="project" value="UniProtKB-SubCell"/>
</dbReference>
<evidence type="ECO:0000256" key="1">
    <source>
        <dbReference type="ARBA" id="ARBA00004123"/>
    </source>
</evidence>